<dbReference type="GO" id="GO:0000155">
    <property type="term" value="F:phosphorelay sensor kinase activity"/>
    <property type="evidence" value="ECO:0007669"/>
    <property type="project" value="InterPro"/>
</dbReference>
<dbReference type="EC" id="2.7.13.3" evidence="2"/>
<comment type="caution">
    <text evidence="9">The sequence shown here is derived from an EMBL/GenBank/DDBJ whole genome shotgun (WGS) entry which is preliminary data.</text>
</comment>
<evidence type="ECO:0000256" key="5">
    <source>
        <dbReference type="ARBA" id="ARBA00023012"/>
    </source>
</evidence>
<dbReference type="AlphaFoldDB" id="A0A413VK29"/>
<dbReference type="RefSeq" id="WP_122201842.1">
    <property type="nucleotide sequence ID" value="NZ_CABJFV010000012.1"/>
</dbReference>
<dbReference type="Gene3D" id="1.10.287.130">
    <property type="match status" value="1"/>
</dbReference>
<dbReference type="Gene3D" id="1.25.40.10">
    <property type="entry name" value="Tetratricopeptide repeat domain"/>
    <property type="match status" value="1"/>
</dbReference>
<evidence type="ECO:0000256" key="7">
    <source>
        <dbReference type="SAM" id="SignalP"/>
    </source>
</evidence>
<evidence type="ECO:0000256" key="1">
    <source>
        <dbReference type="ARBA" id="ARBA00000085"/>
    </source>
</evidence>
<dbReference type="SUPFAM" id="SSF48452">
    <property type="entry name" value="TPR-like"/>
    <property type="match status" value="1"/>
</dbReference>
<name>A0A413VK29_9BACE</name>
<dbReference type="InterPro" id="IPR003661">
    <property type="entry name" value="HisK_dim/P_dom"/>
</dbReference>
<feature type="transmembrane region" description="Helical" evidence="6">
    <location>
        <begin position="418"/>
        <end position="439"/>
    </location>
</feature>
<evidence type="ECO:0000259" key="8">
    <source>
        <dbReference type="SMART" id="SM00388"/>
    </source>
</evidence>
<feature type="signal peptide" evidence="7">
    <location>
        <begin position="1"/>
        <end position="21"/>
    </location>
</feature>
<evidence type="ECO:0000313" key="9">
    <source>
        <dbReference type="EMBL" id="RHB33902.1"/>
    </source>
</evidence>
<evidence type="ECO:0000256" key="2">
    <source>
        <dbReference type="ARBA" id="ARBA00012438"/>
    </source>
</evidence>
<keyword evidence="6" id="KW-1133">Transmembrane helix</keyword>
<dbReference type="InterPro" id="IPR036097">
    <property type="entry name" value="HisK_dim/P_sf"/>
</dbReference>
<dbReference type="InterPro" id="IPR050736">
    <property type="entry name" value="Sensor_HK_Regulatory"/>
</dbReference>
<dbReference type="CDD" id="cd00082">
    <property type="entry name" value="HisKA"/>
    <property type="match status" value="1"/>
</dbReference>
<dbReference type="Proteomes" id="UP000284379">
    <property type="component" value="Unassembled WGS sequence"/>
</dbReference>
<accession>A0A413VK29</accession>
<evidence type="ECO:0000256" key="3">
    <source>
        <dbReference type="ARBA" id="ARBA00022679"/>
    </source>
</evidence>
<keyword evidence="5" id="KW-0902">Two-component regulatory system</keyword>
<gene>
    <name evidence="9" type="ORF">DW888_14650</name>
</gene>
<keyword evidence="6" id="KW-0472">Membrane</keyword>
<feature type="domain" description="Signal transduction histidine kinase dimerisation/phosphoacceptor" evidence="8">
    <location>
        <begin position="464"/>
        <end position="530"/>
    </location>
</feature>
<sequence>MNTTKYYILLLFLFCTPFALSAENTLKDSLQNVLKHTIDVPQRITLLINILDLSDSDPDEISIARELYKEAQQVNDRFALSASLGPITIGMINNPEKRDSLLMVLNQAESLMKNSAEDGIPEYYKMTHKARILQMASRDERAEICDRIQEEINAQKTSENRYQKASRLFLTGVIRYLFISLTESSDFSEALPYWEEAWRLVDEFPLPARKNFTANIYVMLSFSYKNTGDSDKLIRISEEYLKRMDEYFAQKEVINRRPYIYKDNVYLICYQQLMLSHKLIGKVKANEYYTKYCKFVRDGKGDALLRNKLYFYLASQQYYESLENKGQALAFCDSVINLIESGKAINVNYTTHYQKKARLLRELKRQEEACLVYERAIHVTDSLVRKELLQQIGEMQVTDEASELKLEKAAISSNIHSIAFYCTTGLVTISILFSIYFYINLQRTKKLQQELIRHTRKAQESERMKSVFVKSICREVRTPLDNINTFTKQITDDSLSSEKRAQYSDIITDNCKELTSSLDNMLETAYKKSSSQ</sequence>
<keyword evidence="7" id="KW-0732">Signal</keyword>
<dbReference type="EMBL" id="QSGO01000012">
    <property type="protein sequence ID" value="RHB33902.1"/>
    <property type="molecule type" value="Genomic_DNA"/>
</dbReference>
<dbReference type="PANTHER" id="PTHR43711:SF31">
    <property type="entry name" value="HISTIDINE KINASE"/>
    <property type="match status" value="1"/>
</dbReference>
<comment type="catalytic activity">
    <reaction evidence="1">
        <text>ATP + protein L-histidine = ADP + protein N-phospho-L-histidine.</text>
        <dbReference type="EC" id="2.7.13.3"/>
    </reaction>
</comment>
<dbReference type="SMART" id="SM00388">
    <property type="entry name" value="HisKA"/>
    <property type="match status" value="1"/>
</dbReference>
<proteinExistence type="predicted"/>
<evidence type="ECO:0000256" key="4">
    <source>
        <dbReference type="ARBA" id="ARBA00022777"/>
    </source>
</evidence>
<evidence type="ECO:0000313" key="10">
    <source>
        <dbReference type="Proteomes" id="UP000284379"/>
    </source>
</evidence>
<dbReference type="SUPFAM" id="SSF47384">
    <property type="entry name" value="Homodimeric domain of signal transducing histidine kinase"/>
    <property type="match status" value="1"/>
</dbReference>
<keyword evidence="4 9" id="KW-0418">Kinase</keyword>
<feature type="chain" id="PRO_5019230886" description="histidine kinase" evidence="7">
    <location>
        <begin position="22"/>
        <end position="532"/>
    </location>
</feature>
<protein>
    <recommendedName>
        <fullName evidence="2">histidine kinase</fullName>
        <ecNumber evidence="2">2.7.13.3</ecNumber>
    </recommendedName>
</protein>
<keyword evidence="6" id="KW-0812">Transmembrane</keyword>
<organism evidence="9 10">
    <name type="scientific">Bacteroides nordii</name>
    <dbReference type="NCBI Taxonomy" id="291645"/>
    <lineage>
        <taxon>Bacteria</taxon>
        <taxon>Pseudomonadati</taxon>
        <taxon>Bacteroidota</taxon>
        <taxon>Bacteroidia</taxon>
        <taxon>Bacteroidales</taxon>
        <taxon>Bacteroidaceae</taxon>
        <taxon>Bacteroides</taxon>
    </lineage>
</organism>
<dbReference type="InterPro" id="IPR011990">
    <property type="entry name" value="TPR-like_helical_dom_sf"/>
</dbReference>
<dbReference type="PANTHER" id="PTHR43711">
    <property type="entry name" value="TWO-COMPONENT HISTIDINE KINASE"/>
    <property type="match status" value="1"/>
</dbReference>
<reference evidence="9 10" key="1">
    <citation type="submission" date="2018-08" db="EMBL/GenBank/DDBJ databases">
        <title>A genome reference for cultivated species of the human gut microbiota.</title>
        <authorList>
            <person name="Zou Y."/>
            <person name="Xue W."/>
            <person name="Luo G."/>
        </authorList>
    </citation>
    <scope>NUCLEOTIDE SEQUENCE [LARGE SCALE GENOMIC DNA]</scope>
    <source>
        <strain evidence="9 10">AM40-30BH</strain>
    </source>
</reference>
<keyword evidence="3" id="KW-0808">Transferase</keyword>
<evidence type="ECO:0000256" key="6">
    <source>
        <dbReference type="SAM" id="Phobius"/>
    </source>
</evidence>